<protein>
    <submittedName>
        <fullName evidence="2">Uncharacterized protein</fullName>
    </submittedName>
</protein>
<keyword evidence="1" id="KW-1133">Transmembrane helix</keyword>
<feature type="transmembrane region" description="Helical" evidence="1">
    <location>
        <begin position="148"/>
        <end position="165"/>
    </location>
</feature>
<dbReference type="EMBL" id="QGDI01000004">
    <property type="protein sequence ID" value="PWJ13522.1"/>
    <property type="molecule type" value="Genomic_DNA"/>
</dbReference>
<reference evidence="2 3" key="1">
    <citation type="submission" date="2018-05" db="EMBL/GenBank/DDBJ databases">
        <title>The Hungate 1000. A catalogue of reference genomes from the rumen microbiome.</title>
        <authorList>
            <person name="Kelly W."/>
        </authorList>
    </citation>
    <scope>NUCLEOTIDE SEQUENCE [LARGE SCALE GENOMIC DNA]</scope>
    <source>
        <strain evidence="2 3">SAb67</strain>
    </source>
</reference>
<feature type="transmembrane region" description="Helical" evidence="1">
    <location>
        <begin position="91"/>
        <end position="109"/>
    </location>
</feature>
<evidence type="ECO:0000313" key="2">
    <source>
        <dbReference type="EMBL" id="PWJ13522.1"/>
    </source>
</evidence>
<gene>
    <name evidence="2" type="ORF">IE37_01330</name>
</gene>
<feature type="transmembrane region" description="Helical" evidence="1">
    <location>
        <begin position="50"/>
        <end position="71"/>
    </location>
</feature>
<comment type="caution">
    <text evidence="2">The sequence shown here is derived from an EMBL/GenBank/DDBJ whole genome shotgun (WGS) entry which is preliminary data.</text>
</comment>
<accession>A0A315YNR3</accession>
<evidence type="ECO:0000256" key="1">
    <source>
        <dbReference type="SAM" id="Phobius"/>
    </source>
</evidence>
<feature type="transmembrane region" description="Helical" evidence="1">
    <location>
        <begin position="118"/>
        <end position="136"/>
    </location>
</feature>
<feature type="transmembrane region" description="Helical" evidence="1">
    <location>
        <begin position="20"/>
        <end position="38"/>
    </location>
</feature>
<proteinExistence type="predicted"/>
<sequence length="183" mass="20516">MGIAGQFLGELHEKVPLCVSNLISDMTIWPLVILLIIHRDVDAKTMLRDLFLTFLGLDVGYYGYAAVKHTIEYAKFGGSLSSAMFSDVPDLIAYTALGTAAAVWGWLMVKLLRKNKAVLYNIMVIPFIAVQLLFMMNDIISWEYRRSMFLLGAVCLGIIIYLYTVKSPLRRRNDTVTNCPVAA</sequence>
<name>A0A315YNR3_RUMFL</name>
<dbReference type="Proteomes" id="UP000245720">
    <property type="component" value="Unassembled WGS sequence"/>
</dbReference>
<dbReference type="AlphaFoldDB" id="A0A315YNR3"/>
<keyword evidence="1" id="KW-0472">Membrane</keyword>
<evidence type="ECO:0000313" key="3">
    <source>
        <dbReference type="Proteomes" id="UP000245720"/>
    </source>
</evidence>
<organism evidence="2 3">
    <name type="scientific">Ruminococcus flavefaciens</name>
    <dbReference type="NCBI Taxonomy" id="1265"/>
    <lineage>
        <taxon>Bacteria</taxon>
        <taxon>Bacillati</taxon>
        <taxon>Bacillota</taxon>
        <taxon>Clostridia</taxon>
        <taxon>Eubacteriales</taxon>
        <taxon>Oscillospiraceae</taxon>
        <taxon>Ruminococcus</taxon>
    </lineage>
</organism>
<keyword evidence="1" id="KW-0812">Transmembrane</keyword>